<dbReference type="InterPro" id="IPR029036">
    <property type="entry name" value="P5CR_dimer"/>
</dbReference>
<organism evidence="15 16">
    <name type="scientific">Geosporobacter subterraneus DSM 17957</name>
    <dbReference type="NCBI Taxonomy" id="1121919"/>
    <lineage>
        <taxon>Bacteria</taxon>
        <taxon>Bacillati</taxon>
        <taxon>Bacillota</taxon>
        <taxon>Clostridia</taxon>
        <taxon>Peptostreptococcales</taxon>
        <taxon>Thermotaleaceae</taxon>
        <taxon>Geosporobacter</taxon>
    </lineage>
</organism>
<evidence type="ECO:0000256" key="11">
    <source>
        <dbReference type="PIRSR" id="PIRSR000193-1"/>
    </source>
</evidence>
<dbReference type="Proteomes" id="UP000184536">
    <property type="component" value="Unassembled WGS sequence"/>
</dbReference>
<comment type="similarity">
    <text evidence="2 9 12">Belongs to the pyrroline-5-carboxylate reductase family.</text>
</comment>
<dbReference type="EMBL" id="FQZV01000008">
    <property type="protein sequence ID" value="SHI84521.1"/>
    <property type="molecule type" value="Genomic_DNA"/>
</dbReference>
<proteinExistence type="inferred from homology"/>
<dbReference type="SUPFAM" id="SSF51735">
    <property type="entry name" value="NAD(P)-binding Rossmann-fold domains"/>
    <property type="match status" value="1"/>
</dbReference>
<dbReference type="UniPathway" id="UPA00098">
    <property type="reaction ID" value="UER00361"/>
</dbReference>
<comment type="catalytic activity">
    <reaction evidence="9 12">
        <text>L-proline + NADP(+) = (S)-1-pyrroline-5-carboxylate + NADPH + 2 H(+)</text>
        <dbReference type="Rhea" id="RHEA:14109"/>
        <dbReference type="ChEBI" id="CHEBI:15378"/>
        <dbReference type="ChEBI" id="CHEBI:17388"/>
        <dbReference type="ChEBI" id="CHEBI:57783"/>
        <dbReference type="ChEBI" id="CHEBI:58349"/>
        <dbReference type="ChEBI" id="CHEBI:60039"/>
        <dbReference type="EC" id="1.5.1.2"/>
    </reaction>
</comment>
<comment type="subcellular location">
    <subcellularLocation>
        <location evidence="1 9">Cytoplasm</location>
    </subcellularLocation>
</comment>
<dbReference type="Pfam" id="PF03807">
    <property type="entry name" value="F420_oxidored"/>
    <property type="match status" value="1"/>
</dbReference>
<comment type="catalytic activity">
    <reaction evidence="9">
        <text>L-proline + NAD(+) = (S)-1-pyrroline-5-carboxylate + NADH + 2 H(+)</text>
        <dbReference type="Rhea" id="RHEA:14105"/>
        <dbReference type="ChEBI" id="CHEBI:15378"/>
        <dbReference type="ChEBI" id="CHEBI:17388"/>
        <dbReference type="ChEBI" id="CHEBI:57540"/>
        <dbReference type="ChEBI" id="CHEBI:57945"/>
        <dbReference type="ChEBI" id="CHEBI:60039"/>
        <dbReference type="EC" id="1.5.1.2"/>
    </reaction>
</comment>
<dbReference type="Gene3D" id="1.10.3730.10">
    <property type="entry name" value="ProC C-terminal domain-like"/>
    <property type="match status" value="1"/>
</dbReference>
<name>A0A1M6EGE3_9FIRM</name>
<dbReference type="PANTHER" id="PTHR11645">
    <property type="entry name" value="PYRROLINE-5-CARBOXYLATE REDUCTASE"/>
    <property type="match status" value="1"/>
</dbReference>
<evidence type="ECO:0000256" key="5">
    <source>
        <dbReference type="ARBA" id="ARBA00022650"/>
    </source>
</evidence>
<protein>
    <recommendedName>
        <fullName evidence="9 10">Pyrroline-5-carboxylate reductase</fullName>
        <shortName evidence="9">P5C reductase</shortName>
        <shortName evidence="9">P5CR</shortName>
        <ecNumber evidence="9 10">1.5.1.2</ecNumber>
    </recommendedName>
    <alternativeName>
        <fullName evidence="9">PCA reductase</fullName>
    </alternativeName>
</protein>
<evidence type="ECO:0000256" key="9">
    <source>
        <dbReference type="HAMAP-Rule" id="MF_01925"/>
    </source>
</evidence>
<evidence type="ECO:0000256" key="3">
    <source>
        <dbReference type="ARBA" id="ARBA00022490"/>
    </source>
</evidence>
<evidence type="ECO:0000256" key="1">
    <source>
        <dbReference type="ARBA" id="ARBA00004496"/>
    </source>
</evidence>
<dbReference type="NCBIfam" id="TIGR00112">
    <property type="entry name" value="proC"/>
    <property type="match status" value="1"/>
</dbReference>
<feature type="binding site" evidence="11">
    <location>
        <position position="57"/>
    </location>
    <ligand>
        <name>NADPH</name>
        <dbReference type="ChEBI" id="CHEBI:57783"/>
    </ligand>
</feature>
<dbReference type="InterPro" id="IPR008927">
    <property type="entry name" value="6-PGluconate_DH-like_C_sf"/>
</dbReference>
<dbReference type="RefSeq" id="WP_110940019.1">
    <property type="nucleotide sequence ID" value="NZ_FQZV01000008.1"/>
</dbReference>
<keyword evidence="7 9" id="KW-0560">Oxidoreductase</keyword>
<gene>
    <name evidence="9" type="primary">proC</name>
    <name evidence="15" type="ORF">SAMN02745975_00737</name>
</gene>
<comment type="pathway">
    <text evidence="9 12">Amino-acid biosynthesis; L-proline biosynthesis; L-proline from L-glutamate 5-semialdehyde: step 1/1.</text>
</comment>
<feature type="domain" description="Pyrroline-5-carboxylate reductase dimerisation" evidence="14">
    <location>
        <begin position="162"/>
        <end position="265"/>
    </location>
</feature>
<dbReference type="PIRSF" id="PIRSF000193">
    <property type="entry name" value="Pyrrol-5-carb_rd"/>
    <property type="match status" value="1"/>
</dbReference>
<evidence type="ECO:0000256" key="4">
    <source>
        <dbReference type="ARBA" id="ARBA00022605"/>
    </source>
</evidence>
<dbReference type="PROSITE" id="PS00521">
    <property type="entry name" value="P5CR"/>
    <property type="match status" value="1"/>
</dbReference>
<keyword evidence="4 9" id="KW-0028">Amino-acid biosynthesis</keyword>
<dbReference type="EC" id="1.5.1.2" evidence="9 10"/>
<dbReference type="FunFam" id="3.40.50.720:FF:000190">
    <property type="entry name" value="Pyrroline-5-carboxylate reductase"/>
    <property type="match status" value="1"/>
</dbReference>
<dbReference type="Gene3D" id="3.40.50.720">
    <property type="entry name" value="NAD(P)-binding Rossmann-like Domain"/>
    <property type="match status" value="1"/>
</dbReference>
<comment type="function">
    <text evidence="8 9">Catalyzes the reduction of 1-pyrroline-5-carboxylate (PCA) to L-proline.</text>
</comment>
<dbReference type="InterPro" id="IPR028939">
    <property type="entry name" value="P5C_Rdtase_cat_N"/>
</dbReference>
<sequence length="269" mass="29006">MDKKIGFIGCGNMAMAMIQGIIKSKQIKPNQIYASNPSMGNLEKAKKLHNIHITQDNRLVAEICDVVFLSVQPHLYAAIIGEIKDVVKSDAIIILVAAGQTLDQNIKRFGRDIKMVKAMPNTPSLIGEGMTSLSINPFVTEKEKEEIKALLESFGRVELIEENLMDAASAVGGSSPAFVYLFIEALADSAVMHGMSRKQAYVFAAQSVLGAAKMVLETDTHPGELKDMVCSPGGSTIEGIASLEENGLRAAVIKAVNRCVEKTKSISKL</sequence>
<evidence type="ECO:0000256" key="10">
    <source>
        <dbReference type="NCBIfam" id="TIGR00112"/>
    </source>
</evidence>
<evidence type="ECO:0000313" key="16">
    <source>
        <dbReference type="Proteomes" id="UP000184536"/>
    </source>
</evidence>
<evidence type="ECO:0000259" key="13">
    <source>
        <dbReference type="Pfam" id="PF03807"/>
    </source>
</evidence>
<accession>A0A1M6EGE3</accession>
<evidence type="ECO:0000256" key="8">
    <source>
        <dbReference type="ARBA" id="ARBA00058118"/>
    </source>
</evidence>
<keyword evidence="16" id="KW-1185">Reference proteome</keyword>
<feature type="domain" description="Pyrroline-5-carboxylate reductase catalytic N-terminal" evidence="13">
    <location>
        <begin position="4"/>
        <end position="98"/>
    </location>
</feature>
<dbReference type="FunFam" id="1.10.3730.10:FF:000001">
    <property type="entry name" value="Pyrroline-5-carboxylate reductase"/>
    <property type="match status" value="1"/>
</dbReference>
<dbReference type="HAMAP" id="MF_01925">
    <property type="entry name" value="P5C_reductase"/>
    <property type="match status" value="1"/>
</dbReference>
<keyword evidence="3 9" id="KW-0963">Cytoplasm</keyword>
<dbReference type="InterPro" id="IPR053790">
    <property type="entry name" value="P5CR-like_CS"/>
</dbReference>
<reference evidence="16" key="1">
    <citation type="submission" date="2016-11" db="EMBL/GenBank/DDBJ databases">
        <authorList>
            <person name="Varghese N."/>
            <person name="Submissions S."/>
        </authorList>
    </citation>
    <scope>NUCLEOTIDE SEQUENCE [LARGE SCALE GENOMIC DNA]</scope>
    <source>
        <strain evidence="16">DSM 17957</strain>
    </source>
</reference>
<evidence type="ECO:0000256" key="2">
    <source>
        <dbReference type="ARBA" id="ARBA00005525"/>
    </source>
</evidence>
<feature type="binding site" evidence="11">
    <location>
        <begin position="8"/>
        <end position="13"/>
    </location>
    <ligand>
        <name>NADP(+)</name>
        <dbReference type="ChEBI" id="CHEBI:58349"/>
    </ligand>
</feature>
<evidence type="ECO:0000256" key="7">
    <source>
        <dbReference type="ARBA" id="ARBA00023002"/>
    </source>
</evidence>
<dbReference type="GO" id="GO:0004735">
    <property type="term" value="F:pyrroline-5-carboxylate reductase activity"/>
    <property type="evidence" value="ECO:0007669"/>
    <property type="project" value="UniProtKB-UniRule"/>
</dbReference>
<dbReference type="InterPro" id="IPR036291">
    <property type="entry name" value="NAD(P)-bd_dom_sf"/>
</dbReference>
<evidence type="ECO:0000259" key="14">
    <source>
        <dbReference type="Pfam" id="PF14748"/>
    </source>
</evidence>
<dbReference type="InterPro" id="IPR000304">
    <property type="entry name" value="Pyrroline-COOH_reductase"/>
</dbReference>
<dbReference type="GO" id="GO:0055129">
    <property type="term" value="P:L-proline biosynthetic process"/>
    <property type="evidence" value="ECO:0007669"/>
    <property type="project" value="UniProtKB-UniRule"/>
</dbReference>
<dbReference type="AlphaFoldDB" id="A0A1M6EGE3"/>
<dbReference type="STRING" id="1121919.SAMN02745975_00737"/>
<dbReference type="PANTHER" id="PTHR11645:SF0">
    <property type="entry name" value="PYRROLINE-5-CARBOXYLATE REDUCTASE 3"/>
    <property type="match status" value="1"/>
</dbReference>
<evidence type="ECO:0000256" key="6">
    <source>
        <dbReference type="ARBA" id="ARBA00022857"/>
    </source>
</evidence>
<keyword evidence="6 9" id="KW-0521">NADP</keyword>
<dbReference type="Pfam" id="PF14748">
    <property type="entry name" value="P5CR_dimer"/>
    <property type="match status" value="1"/>
</dbReference>
<evidence type="ECO:0000313" key="15">
    <source>
        <dbReference type="EMBL" id="SHI84521.1"/>
    </source>
</evidence>
<dbReference type="OrthoDB" id="9805754at2"/>
<dbReference type="SUPFAM" id="SSF48179">
    <property type="entry name" value="6-phosphogluconate dehydrogenase C-terminal domain-like"/>
    <property type="match status" value="1"/>
</dbReference>
<evidence type="ECO:0000256" key="12">
    <source>
        <dbReference type="RuleBase" id="RU003903"/>
    </source>
</evidence>
<dbReference type="GO" id="GO:0005737">
    <property type="term" value="C:cytoplasm"/>
    <property type="evidence" value="ECO:0007669"/>
    <property type="project" value="UniProtKB-SubCell"/>
</dbReference>
<keyword evidence="5 9" id="KW-0641">Proline biosynthesis</keyword>